<feature type="region of interest" description="Disordered" evidence="2">
    <location>
        <begin position="232"/>
        <end position="313"/>
    </location>
</feature>
<dbReference type="AlphaFoldDB" id="C6H895"/>
<dbReference type="Pfam" id="PF19031">
    <property type="entry name" value="Intu_longin_1"/>
    <property type="match status" value="1"/>
</dbReference>
<sequence>MPANQPSSVVPAQLSFLTIYNPSLGSTEETLRDQIVFYYSTKENEGPSIRTQQRGTRGAASGDTEVDNNEKLRQIGLAQGMVSFGKNFSNGEAVDTVETEKSRIVLHELESESPASPQPRPENAPAPRVEYSSREVAPSHLILQQLLRAHSIFLLHHAPSLGILYTRLQRPAFCSALEHHQWIGCNALPHSFDGVVFSGVGAISRQSLTRVSHWMEWIYSYGEDSFGVRRDPRSIRRRKRRKVPEGRVSSGETKTLSTSPSHTPKRSLSPGIPPPLVVGSTPKPAAEISKSGENHSRDGIKRSIEEPSDPSGFGTEKFMKLLTLGYGTSWVDSSNFSLSHPRVNFLKFGGSPQQAPSETDSLSMTSSTEQESTSLPRLHNNGRFIIGLRDDPEIEESDEEADPQGLGPGHTPAKGAQRERTVLRILTLMMRERTKNEDFDDTTSIDKYKDLQVVVYLETQNQPFMFTFLFEPQTPSLLSPTFYRSIHHQIGPLQKPLLLSTSIDKIPQRSPLWTQYRNSKDSPSEQSPLYDIIYDPTTRFIHTSLPNIPEPGMPVQTIKLSSAGSSEPTWTRQDTLNVHTQIINTYIETRSRASEIERTCRTSRGWWVLWMRLRDSSVGLHGAIQGEEEEGKQQQSHTPSAHHRSREQPPKEAFLVRKASDHTASGHTRYSSRGGFFRDNIGASGTSQSSAGDGRGSWTGPAKLAEGVGLDARRYIEALLNLNR</sequence>
<feature type="compositionally biased region" description="Polar residues" evidence="2">
    <location>
        <begin position="351"/>
        <end position="360"/>
    </location>
</feature>
<dbReference type="GO" id="GO:0016192">
    <property type="term" value="P:vesicle-mediated transport"/>
    <property type="evidence" value="ECO:0007669"/>
    <property type="project" value="InterPro"/>
</dbReference>
<dbReference type="STRING" id="544712.C6H895"/>
<evidence type="ECO:0000256" key="1">
    <source>
        <dbReference type="ARBA" id="ARBA00005352"/>
    </source>
</evidence>
<feature type="compositionally biased region" description="Polar residues" evidence="2">
    <location>
        <begin position="662"/>
        <end position="671"/>
    </location>
</feature>
<name>C6H895_AJECH</name>
<feature type="compositionally biased region" description="Basic and acidic residues" evidence="2">
    <location>
        <begin position="646"/>
        <end position="661"/>
    </location>
</feature>
<gene>
    <name evidence="4" type="ORF">HCDG_01656</name>
</gene>
<evidence type="ECO:0000313" key="4">
    <source>
        <dbReference type="EMBL" id="EER43626.1"/>
    </source>
</evidence>
<feature type="compositionally biased region" description="Basic and acidic residues" evidence="2">
    <location>
        <begin position="290"/>
        <end position="305"/>
    </location>
</feature>
<dbReference type="GO" id="GO:0035658">
    <property type="term" value="C:Mon1-Ccz1 complex"/>
    <property type="evidence" value="ECO:0007669"/>
    <property type="project" value="InterPro"/>
</dbReference>
<feature type="region of interest" description="Disordered" evidence="2">
    <location>
        <begin position="626"/>
        <end position="703"/>
    </location>
</feature>
<feature type="region of interest" description="Disordered" evidence="2">
    <location>
        <begin position="394"/>
        <end position="418"/>
    </location>
</feature>
<reference evidence="5" key="1">
    <citation type="submission" date="2009-05" db="EMBL/GenBank/DDBJ databases">
        <title>The genome sequence of Ajellomyces capsulatus strain H143.</title>
        <authorList>
            <person name="Champion M."/>
            <person name="Cuomo C.A."/>
            <person name="Ma L.-J."/>
            <person name="Henn M.R."/>
            <person name="Sil A."/>
            <person name="Goldman B."/>
            <person name="Young S.K."/>
            <person name="Kodira C.D."/>
            <person name="Zeng Q."/>
            <person name="Koehrsen M."/>
            <person name="Alvarado L."/>
            <person name="Berlin A.M."/>
            <person name="Borenstein D."/>
            <person name="Chen Z."/>
            <person name="Engels R."/>
            <person name="Freedman E."/>
            <person name="Gellesch M."/>
            <person name="Goldberg J."/>
            <person name="Griggs A."/>
            <person name="Gujja S."/>
            <person name="Heiman D.I."/>
            <person name="Hepburn T.A."/>
            <person name="Howarth C."/>
            <person name="Jen D."/>
            <person name="Larson L."/>
            <person name="Lewis B."/>
            <person name="Mehta T."/>
            <person name="Park D."/>
            <person name="Pearson M."/>
            <person name="Roberts A."/>
            <person name="Saif S."/>
            <person name="Shea T.D."/>
            <person name="Shenoy N."/>
            <person name="Sisk P."/>
            <person name="Stolte C."/>
            <person name="Sykes S."/>
            <person name="Walk T."/>
            <person name="White J."/>
            <person name="Yandava C."/>
            <person name="Klein B."/>
            <person name="McEwen J.G."/>
            <person name="Puccia R."/>
            <person name="Goldman G.H."/>
            <person name="Felipe M.S."/>
            <person name="Nino-Vega G."/>
            <person name="San-Blas G."/>
            <person name="Taylor J.W."/>
            <person name="Mendoza L."/>
            <person name="Galagan J.E."/>
            <person name="Nusbaum C."/>
            <person name="Birren B.W."/>
        </authorList>
    </citation>
    <scope>NUCLEOTIDE SEQUENCE [LARGE SCALE GENOMIC DNA]</scope>
    <source>
        <strain evidence="5">H143</strain>
    </source>
</reference>
<feature type="compositionally biased region" description="Low complexity" evidence="2">
    <location>
        <begin position="361"/>
        <end position="375"/>
    </location>
</feature>
<evidence type="ECO:0000256" key="2">
    <source>
        <dbReference type="SAM" id="MobiDB-lite"/>
    </source>
</evidence>
<dbReference type="PANTHER" id="PTHR13056:SF0">
    <property type="entry name" value="VACUOLAR FUSION PROTEIN CCZ1 HOMOLOG-RELATED"/>
    <property type="match status" value="1"/>
</dbReference>
<dbReference type="EMBL" id="GG692420">
    <property type="protein sequence ID" value="EER43626.1"/>
    <property type="molecule type" value="Genomic_DNA"/>
</dbReference>
<dbReference type="HOGENOM" id="CLU_009628_0_0_1"/>
<evidence type="ECO:0000313" key="5">
    <source>
        <dbReference type="Proteomes" id="UP000002624"/>
    </source>
</evidence>
<protein>
    <recommendedName>
        <fullName evidence="3">CCZ1/INTU/HSP4 first Longin domain-containing protein</fullName>
    </recommendedName>
</protein>
<dbReference type="OMA" id="IYDLVWD"/>
<dbReference type="PANTHER" id="PTHR13056">
    <property type="entry name" value="VACUOLAR FUSION PROTEIN CCZ1 HOMOLOG-RELATED"/>
    <property type="match status" value="1"/>
</dbReference>
<feature type="domain" description="CCZ1/INTU/HSP4 first Longin" evidence="3">
    <location>
        <begin position="15"/>
        <end position="112"/>
    </location>
</feature>
<comment type="similarity">
    <text evidence="1">Belongs to the CCZ1 family.</text>
</comment>
<dbReference type="VEuPathDB" id="FungiDB:HCDG_01656"/>
<dbReference type="InterPro" id="IPR043987">
    <property type="entry name" value="CCZ1/INTU/HSP4_longin_1"/>
</dbReference>
<dbReference type="Proteomes" id="UP000002624">
    <property type="component" value="Unassembled WGS sequence"/>
</dbReference>
<feature type="region of interest" description="Disordered" evidence="2">
    <location>
        <begin position="45"/>
        <end position="65"/>
    </location>
</feature>
<feature type="region of interest" description="Disordered" evidence="2">
    <location>
        <begin position="349"/>
        <end position="382"/>
    </location>
</feature>
<feature type="compositionally biased region" description="Polar residues" evidence="2">
    <location>
        <begin position="250"/>
        <end position="262"/>
    </location>
</feature>
<dbReference type="InterPro" id="IPR013176">
    <property type="entry name" value="Ccz1"/>
</dbReference>
<evidence type="ECO:0000259" key="3">
    <source>
        <dbReference type="Pfam" id="PF19031"/>
    </source>
</evidence>
<feature type="region of interest" description="Disordered" evidence="2">
    <location>
        <begin position="108"/>
        <end position="128"/>
    </location>
</feature>
<organism evidence="4 5">
    <name type="scientific">Ajellomyces capsulatus (strain H143)</name>
    <name type="common">Darling's disease fungus</name>
    <name type="synonym">Histoplasma capsulatum</name>
    <dbReference type="NCBI Taxonomy" id="544712"/>
    <lineage>
        <taxon>Eukaryota</taxon>
        <taxon>Fungi</taxon>
        <taxon>Dikarya</taxon>
        <taxon>Ascomycota</taxon>
        <taxon>Pezizomycotina</taxon>
        <taxon>Eurotiomycetes</taxon>
        <taxon>Eurotiomycetidae</taxon>
        <taxon>Onygenales</taxon>
        <taxon>Ajellomycetaceae</taxon>
        <taxon>Histoplasma</taxon>
    </lineage>
</organism>
<proteinExistence type="inferred from homology"/>
<dbReference type="OrthoDB" id="240546at2759"/>
<accession>C6H895</accession>